<protein>
    <submittedName>
        <fullName evidence="1">S1 family peptidase</fullName>
    </submittedName>
</protein>
<evidence type="ECO:0000313" key="1">
    <source>
        <dbReference type="EMBL" id="WSC03271.1"/>
    </source>
</evidence>
<name>A0ACD4ZY79_9ACTN</name>
<reference evidence="1" key="1">
    <citation type="submission" date="2022-10" db="EMBL/GenBank/DDBJ databases">
        <title>The complete genomes of actinobacterial strains from the NBC collection.</title>
        <authorList>
            <person name="Joergensen T.S."/>
            <person name="Alvarez Arevalo M."/>
            <person name="Sterndorff E.B."/>
            <person name="Faurdal D."/>
            <person name="Vuksanovic O."/>
            <person name="Mourched A.-S."/>
            <person name="Charusanti P."/>
            <person name="Shaw S."/>
            <person name="Blin K."/>
            <person name="Weber T."/>
        </authorList>
    </citation>
    <scope>NUCLEOTIDE SEQUENCE</scope>
    <source>
        <strain evidence="1">NBC 01771</strain>
    </source>
</reference>
<sequence length="393" mass="40308">MCVTGQSRNSGSRNLRVRYTPHGLTRSPHRRLTLNHRRISKKRVTMTGGAVVALVVAGVTFQTANASESTPQFTVKSLTATAAGTLASTLDDSLGADAAGAYYDAGSKALVVNVVNEQAAETVRQAGGKARLVQNSLAELKSARQTLTDRATIPGTSWAVDPVTNKVIVTADRTVTGASWDTLSGVVKALGDKAELKKTAGEFKPFVSGGDAITGGGGRCSLGFNVVKDGAPYFLTAGHCTESIQTWSDAQGTEIGTNEGSSFPDNDYGLVKYTADVAHPSEVNLYDGSTQAITRAGDATVGQQVTRSGSTTQVHDGEVTGLDATVNYGNGDIVNGLIQTSVCAEPGDSGGSLFSGDTALGLTSGGSGDCSSGGETFFQPVPEALAAYGAQIG</sequence>
<evidence type="ECO:0000313" key="2">
    <source>
        <dbReference type="Proteomes" id="UP001348369"/>
    </source>
</evidence>
<dbReference type="EMBL" id="CP109109">
    <property type="protein sequence ID" value="WSC03271.1"/>
    <property type="molecule type" value="Genomic_DNA"/>
</dbReference>
<gene>
    <name evidence="1" type="ORF">OG835_30500</name>
</gene>
<accession>A0ACD4ZY79</accession>
<organism evidence="1 2">
    <name type="scientific">Streptomyces scopuliridis</name>
    <dbReference type="NCBI Taxonomy" id="452529"/>
    <lineage>
        <taxon>Bacteria</taxon>
        <taxon>Bacillati</taxon>
        <taxon>Actinomycetota</taxon>
        <taxon>Actinomycetes</taxon>
        <taxon>Kitasatosporales</taxon>
        <taxon>Streptomycetaceae</taxon>
        <taxon>Streptomyces</taxon>
    </lineage>
</organism>
<dbReference type="Proteomes" id="UP001348369">
    <property type="component" value="Chromosome"/>
</dbReference>
<proteinExistence type="predicted"/>
<keyword evidence="2" id="KW-1185">Reference proteome</keyword>